<sequence>MGRQPLLLRRHRASRRLDLAKRDGNEDDVLGRETHAAIERARDDGDLLRQSTAVSNMGSLMGALAAERDDIAAGVPTGGTLDAEAYVLVAQRQGACAIAVQDATVAVDEARAAYEQHILANPTRYAQKYGPPKMITGDERLTLRAQGAARQARYKEQGPVRVEDTNEHMELLGKMQAKHLADGRKRESLARQGIDSATLLPDVVPVHRVDLGQLFRVDYSVEAPPDEERTLWPTQEEAHDQATRWREILGRPRHAVRAAKAARGGVLNVQVHSNDDDLFCVQYKNKYRGKSRYVREPGTGGSYYYDWDAALQLKADYEKSNKDASWFVSAAEVRAVGKANQEAGRAKGRASQKRKRET</sequence>
<protein>
    <submittedName>
        <fullName evidence="2">Uncharacterized protein</fullName>
    </submittedName>
</protein>
<organism evidence="2 3">
    <name type="scientific">Pelagomonas calceolata</name>
    <dbReference type="NCBI Taxonomy" id="35677"/>
    <lineage>
        <taxon>Eukaryota</taxon>
        <taxon>Sar</taxon>
        <taxon>Stramenopiles</taxon>
        <taxon>Ochrophyta</taxon>
        <taxon>Pelagophyceae</taxon>
        <taxon>Pelagomonadales</taxon>
        <taxon>Pelagomonadaceae</taxon>
        <taxon>Pelagomonas</taxon>
    </lineage>
</organism>
<dbReference type="EMBL" id="CAKKNE010000003">
    <property type="protein sequence ID" value="CAH0372396.1"/>
    <property type="molecule type" value="Genomic_DNA"/>
</dbReference>
<evidence type="ECO:0000256" key="1">
    <source>
        <dbReference type="SAM" id="MobiDB-lite"/>
    </source>
</evidence>
<feature type="region of interest" description="Disordered" evidence="1">
    <location>
        <begin position="338"/>
        <end position="358"/>
    </location>
</feature>
<reference evidence="2" key="1">
    <citation type="submission" date="2021-11" db="EMBL/GenBank/DDBJ databases">
        <authorList>
            <consortium name="Genoscope - CEA"/>
            <person name="William W."/>
        </authorList>
    </citation>
    <scope>NUCLEOTIDE SEQUENCE</scope>
</reference>
<name>A0A8J2SK79_9STRA</name>
<dbReference type="AlphaFoldDB" id="A0A8J2SK79"/>
<gene>
    <name evidence="2" type="ORF">PECAL_3P23890</name>
</gene>
<accession>A0A8J2SK79</accession>
<keyword evidence="3" id="KW-1185">Reference proteome</keyword>
<evidence type="ECO:0000313" key="2">
    <source>
        <dbReference type="EMBL" id="CAH0372396.1"/>
    </source>
</evidence>
<comment type="caution">
    <text evidence="2">The sequence shown here is derived from an EMBL/GenBank/DDBJ whole genome shotgun (WGS) entry which is preliminary data.</text>
</comment>
<feature type="compositionally biased region" description="Basic residues" evidence="1">
    <location>
        <begin position="346"/>
        <end position="358"/>
    </location>
</feature>
<dbReference type="Proteomes" id="UP000789595">
    <property type="component" value="Unassembled WGS sequence"/>
</dbReference>
<proteinExistence type="predicted"/>
<evidence type="ECO:0000313" key="3">
    <source>
        <dbReference type="Proteomes" id="UP000789595"/>
    </source>
</evidence>